<keyword evidence="1" id="KW-1133">Transmembrane helix</keyword>
<dbReference type="AlphaFoldDB" id="A0AB36DJE9"/>
<feature type="transmembrane region" description="Helical" evidence="1">
    <location>
        <begin position="202"/>
        <end position="220"/>
    </location>
</feature>
<dbReference type="Pfam" id="PF14501">
    <property type="entry name" value="HATPase_c_5"/>
    <property type="match status" value="1"/>
</dbReference>
<dbReference type="Proteomes" id="UP001296581">
    <property type="component" value="Unassembled WGS sequence"/>
</dbReference>
<reference evidence="3" key="1">
    <citation type="journal article" date="2020" name="Cell Host Microbe">
        <title>Functional and Genomic Variation between Human-Derived Isolates of Lachnospiraceae Reveals Inter- and Intra-Species Diversity.</title>
        <authorList>
            <person name="Sorbara M.T."/>
            <person name="Littmann E.R."/>
            <person name="Fontana E."/>
            <person name="Moody T.U."/>
            <person name="Kohout C.E."/>
            <person name="Gjonbalaj M."/>
            <person name="Eaton V."/>
            <person name="Seok R."/>
            <person name="Leiner I.M."/>
            <person name="Pamer E.G."/>
        </authorList>
    </citation>
    <scope>NUCLEOTIDE SEQUENCE</scope>
    <source>
        <strain evidence="3">MSK.11.9</strain>
    </source>
</reference>
<feature type="transmembrane region" description="Helical" evidence="1">
    <location>
        <begin position="135"/>
        <end position="152"/>
    </location>
</feature>
<evidence type="ECO:0000256" key="1">
    <source>
        <dbReference type="SAM" id="Phobius"/>
    </source>
</evidence>
<evidence type="ECO:0000313" key="3">
    <source>
        <dbReference type="EMBL" id="NSI66481.1"/>
    </source>
</evidence>
<sequence length="440" mass="51718">MLQAFTGKVLLLFLSLWEIWIYYQFLYATCIEKTQLLKWQRVVMQISIWSTGVLMAINRSILFFSNTMFLFIIILVVLIILLIERKDFILLVSITIVYFSSIALLDFFFAFFGMCMIEDMFAENIYFSGHQIEKIVIYFCSRSCAACILSSIKKYEVEKSIDRFKYIFLMMGVSFSVLVRGYQVIISDMAMGRRELQGSKSLVSMSVVIAVLIFLLILWVKNRILQEENNTLVMEEQLQHQKYCEMIEVMEQNRELIHDTKHHFLVVQEYLKNEEYENLQKYIKQISDEFQRTVPKVYTGIKILDFILEQKRVVAQKSGIRYEIDTMLLTGIPTTEQETCALFGNLLDNAIEACCLVKTEEKWVKIQIKQINQLLSIELLNTFEMPCIRKQGVFETIKEERGVHGYGIKSMQRIVDKHQGLITYEEKEKIFITKITFFNV</sequence>
<dbReference type="RefSeq" id="WP_173903759.1">
    <property type="nucleotide sequence ID" value="NZ_AP031447.1"/>
</dbReference>
<dbReference type="InterPro" id="IPR032834">
    <property type="entry name" value="NatK-like_C"/>
</dbReference>
<feature type="transmembrane region" description="Helical" evidence="1">
    <location>
        <begin position="164"/>
        <end position="182"/>
    </location>
</feature>
<dbReference type="InterPro" id="IPR036890">
    <property type="entry name" value="HATPase_C_sf"/>
</dbReference>
<keyword evidence="1" id="KW-0812">Transmembrane</keyword>
<organism evidence="3 4">
    <name type="scientific">Mediterraneibacter gnavus</name>
    <name type="common">Ruminococcus gnavus</name>
    <dbReference type="NCBI Taxonomy" id="33038"/>
    <lineage>
        <taxon>Bacteria</taxon>
        <taxon>Bacillati</taxon>
        <taxon>Bacillota</taxon>
        <taxon>Clostridia</taxon>
        <taxon>Lachnospirales</taxon>
        <taxon>Lachnospiraceae</taxon>
        <taxon>Mediterraneibacter</taxon>
    </lineage>
</organism>
<feature type="transmembrane region" description="Helical" evidence="1">
    <location>
        <begin position="89"/>
        <end position="114"/>
    </location>
</feature>
<dbReference type="CDD" id="cd16935">
    <property type="entry name" value="HATPase_AgrC-ComD-like"/>
    <property type="match status" value="1"/>
</dbReference>
<evidence type="ECO:0000313" key="4">
    <source>
        <dbReference type="Proteomes" id="UP001296581"/>
    </source>
</evidence>
<accession>A0AB36DJE9</accession>
<name>A0AB36DJE9_MEDGN</name>
<reference evidence="3" key="2">
    <citation type="submission" date="2020-02" db="EMBL/GenBank/DDBJ databases">
        <authorList>
            <person name="Littmann E."/>
            <person name="Sorbara M."/>
        </authorList>
    </citation>
    <scope>NUCLEOTIDE SEQUENCE</scope>
    <source>
        <strain evidence="3">MSK.11.9</strain>
    </source>
</reference>
<dbReference type="Gene3D" id="3.30.565.10">
    <property type="entry name" value="Histidine kinase-like ATPase, C-terminal domain"/>
    <property type="match status" value="1"/>
</dbReference>
<comment type="caution">
    <text evidence="3">The sequence shown here is derived from an EMBL/GenBank/DDBJ whole genome shotgun (WGS) entry which is preliminary data.</text>
</comment>
<dbReference type="SUPFAM" id="SSF55874">
    <property type="entry name" value="ATPase domain of HSP90 chaperone/DNA topoisomerase II/histidine kinase"/>
    <property type="match status" value="1"/>
</dbReference>
<dbReference type="EMBL" id="JAAIRY010000041">
    <property type="protein sequence ID" value="NSI66481.1"/>
    <property type="molecule type" value="Genomic_DNA"/>
</dbReference>
<keyword evidence="1" id="KW-0472">Membrane</keyword>
<gene>
    <name evidence="3" type="ORF">G4981_14655</name>
</gene>
<feature type="domain" description="Sensor histidine kinase NatK-like C-terminal" evidence="2">
    <location>
        <begin position="339"/>
        <end position="437"/>
    </location>
</feature>
<evidence type="ECO:0000259" key="2">
    <source>
        <dbReference type="Pfam" id="PF14501"/>
    </source>
</evidence>
<protein>
    <submittedName>
        <fullName evidence="3">GHKL domain-containing protein</fullName>
    </submittedName>
</protein>
<feature type="transmembrane region" description="Helical" evidence="1">
    <location>
        <begin position="64"/>
        <end position="83"/>
    </location>
</feature>
<proteinExistence type="predicted"/>
<feature type="transmembrane region" description="Helical" evidence="1">
    <location>
        <begin position="9"/>
        <end position="27"/>
    </location>
</feature>